<sequence length="280" mass="30639" precursor="true">MNRFGNNWKLVAAVMLTAATAGATAHAQQTAATLPAKVAAANKASGARLEERSAAWRRRLASHGSTANLTAFGSAIASEQEKLTQGMELLAGPSGGRSRLDQLLAQLVVDDQVLQRDMLAEFHAFQEELIAESVRLYVAAGLDRKSTVNLFAYYRFKYAPPSGAFGPLLRKAGTLSQVDCLRTGVIWYGSHQLAKQLLPPEDDHTWTGFLGRLVADFAMSDAATELTDPGRLFAEQLEPEFKRAERELLTGDDGILTALRRVTDWHIATRNKQLLHHQGE</sequence>
<dbReference type="RefSeq" id="WP_146561215.1">
    <property type="nucleotide sequence ID" value="NZ_SIHJ01000001.1"/>
</dbReference>
<evidence type="ECO:0000313" key="2">
    <source>
        <dbReference type="EMBL" id="TWT35216.1"/>
    </source>
</evidence>
<comment type="caution">
    <text evidence="2">The sequence shown here is derived from an EMBL/GenBank/DDBJ whole genome shotgun (WGS) entry which is preliminary data.</text>
</comment>
<protein>
    <submittedName>
        <fullName evidence="2">Uncharacterized protein</fullName>
    </submittedName>
</protein>
<gene>
    <name evidence="2" type="ORF">KOR34_01040</name>
</gene>
<keyword evidence="3" id="KW-1185">Reference proteome</keyword>
<evidence type="ECO:0000256" key="1">
    <source>
        <dbReference type="SAM" id="SignalP"/>
    </source>
</evidence>
<feature type="signal peptide" evidence="1">
    <location>
        <begin position="1"/>
        <end position="27"/>
    </location>
</feature>
<evidence type="ECO:0000313" key="3">
    <source>
        <dbReference type="Proteomes" id="UP000316714"/>
    </source>
</evidence>
<dbReference type="EMBL" id="SIHJ01000001">
    <property type="protein sequence ID" value="TWT35216.1"/>
    <property type="molecule type" value="Genomic_DNA"/>
</dbReference>
<reference evidence="2 3" key="1">
    <citation type="submission" date="2019-02" db="EMBL/GenBank/DDBJ databases">
        <title>Deep-cultivation of Planctomycetes and their phenomic and genomic characterization uncovers novel biology.</title>
        <authorList>
            <person name="Wiegand S."/>
            <person name="Jogler M."/>
            <person name="Boedeker C."/>
            <person name="Pinto D."/>
            <person name="Vollmers J."/>
            <person name="Rivas-Marin E."/>
            <person name="Kohn T."/>
            <person name="Peeters S.H."/>
            <person name="Heuer A."/>
            <person name="Rast P."/>
            <person name="Oberbeckmann S."/>
            <person name="Bunk B."/>
            <person name="Jeske O."/>
            <person name="Meyerdierks A."/>
            <person name="Storesund J.E."/>
            <person name="Kallscheuer N."/>
            <person name="Luecker S."/>
            <person name="Lage O.M."/>
            <person name="Pohl T."/>
            <person name="Merkel B.J."/>
            <person name="Hornburger P."/>
            <person name="Mueller R.-W."/>
            <person name="Bruemmer F."/>
            <person name="Labrenz M."/>
            <person name="Spormann A.M."/>
            <person name="Op Den Camp H."/>
            <person name="Overmann J."/>
            <person name="Amann R."/>
            <person name="Jetten M.S.M."/>
            <person name="Mascher T."/>
            <person name="Medema M.H."/>
            <person name="Devos D.P."/>
            <person name="Kaster A.-K."/>
            <person name="Ovreas L."/>
            <person name="Rohde M."/>
            <person name="Galperin M.Y."/>
            <person name="Jogler C."/>
        </authorList>
    </citation>
    <scope>NUCLEOTIDE SEQUENCE [LARGE SCALE GENOMIC DNA]</scope>
    <source>
        <strain evidence="2 3">KOR34</strain>
    </source>
</reference>
<keyword evidence="1" id="KW-0732">Signal</keyword>
<name>A0A5C5V9C4_9BACT</name>
<organism evidence="2 3">
    <name type="scientific">Posidoniimonas corsicana</name>
    <dbReference type="NCBI Taxonomy" id="1938618"/>
    <lineage>
        <taxon>Bacteria</taxon>
        <taxon>Pseudomonadati</taxon>
        <taxon>Planctomycetota</taxon>
        <taxon>Planctomycetia</taxon>
        <taxon>Pirellulales</taxon>
        <taxon>Lacipirellulaceae</taxon>
        <taxon>Posidoniimonas</taxon>
    </lineage>
</organism>
<feature type="chain" id="PRO_5022942570" evidence="1">
    <location>
        <begin position="28"/>
        <end position="280"/>
    </location>
</feature>
<dbReference type="Proteomes" id="UP000316714">
    <property type="component" value="Unassembled WGS sequence"/>
</dbReference>
<accession>A0A5C5V9C4</accession>
<proteinExistence type="predicted"/>
<dbReference type="AlphaFoldDB" id="A0A5C5V9C4"/>